<feature type="compositionally biased region" description="Basic and acidic residues" evidence="1">
    <location>
        <begin position="1"/>
        <end position="12"/>
    </location>
</feature>
<dbReference type="EMBL" id="BPLR01003438">
    <property type="protein sequence ID" value="GIX84553.1"/>
    <property type="molecule type" value="Genomic_DNA"/>
</dbReference>
<evidence type="ECO:0000256" key="1">
    <source>
        <dbReference type="SAM" id="MobiDB-lite"/>
    </source>
</evidence>
<sequence length="77" mass="8490">MSPHKLGGEATRHLAHPPTKGSSRRIMREKKSIAASGEINRQKGNESHITISDAADEDLRCSAETNSTFLSFLEQKQ</sequence>
<dbReference type="Proteomes" id="UP001054945">
    <property type="component" value="Unassembled WGS sequence"/>
</dbReference>
<name>A0AAV4NIS0_CAEEX</name>
<keyword evidence="3" id="KW-1185">Reference proteome</keyword>
<gene>
    <name evidence="2" type="ORF">CEXT_620871</name>
</gene>
<organism evidence="2 3">
    <name type="scientific">Caerostris extrusa</name>
    <name type="common">Bark spider</name>
    <name type="synonym">Caerostris bankana</name>
    <dbReference type="NCBI Taxonomy" id="172846"/>
    <lineage>
        <taxon>Eukaryota</taxon>
        <taxon>Metazoa</taxon>
        <taxon>Ecdysozoa</taxon>
        <taxon>Arthropoda</taxon>
        <taxon>Chelicerata</taxon>
        <taxon>Arachnida</taxon>
        <taxon>Araneae</taxon>
        <taxon>Araneomorphae</taxon>
        <taxon>Entelegynae</taxon>
        <taxon>Araneoidea</taxon>
        <taxon>Araneidae</taxon>
        <taxon>Caerostris</taxon>
    </lineage>
</organism>
<comment type="caution">
    <text evidence="2">The sequence shown here is derived from an EMBL/GenBank/DDBJ whole genome shotgun (WGS) entry which is preliminary data.</text>
</comment>
<reference evidence="2 3" key="1">
    <citation type="submission" date="2021-06" db="EMBL/GenBank/DDBJ databases">
        <title>Caerostris extrusa draft genome.</title>
        <authorList>
            <person name="Kono N."/>
            <person name="Arakawa K."/>
        </authorList>
    </citation>
    <scope>NUCLEOTIDE SEQUENCE [LARGE SCALE GENOMIC DNA]</scope>
</reference>
<dbReference type="AlphaFoldDB" id="A0AAV4NIS0"/>
<evidence type="ECO:0000313" key="3">
    <source>
        <dbReference type="Proteomes" id="UP001054945"/>
    </source>
</evidence>
<proteinExistence type="predicted"/>
<feature type="non-terminal residue" evidence="2">
    <location>
        <position position="77"/>
    </location>
</feature>
<protein>
    <submittedName>
        <fullName evidence="2">Uncharacterized protein</fullName>
    </submittedName>
</protein>
<feature type="region of interest" description="Disordered" evidence="1">
    <location>
        <begin position="1"/>
        <end position="27"/>
    </location>
</feature>
<accession>A0AAV4NIS0</accession>
<evidence type="ECO:0000313" key="2">
    <source>
        <dbReference type="EMBL" id="GIX84553.1"/>
    </source>
</evidence>